<name>A0A7C9VLJ3_9BRAD</name>
<protein>
    <recommendedName>
        <fullName evidence="3">HNH endonuclease</fullName>
    </recommendedName>
</protein>
<proteinExistence type="predicted"/>
<reference evidence="1" key="1">
    <citation type="submission" date="2020-02" db="EMBL/GenBank/DDBJ databases">
        <title>Draft genome sequence of Candidatus Afipia apatlaquensis IBT-C3, a potential strain for decolorization of textile dyes.</title>
        <authorList>
            <person name="Sanchez-Reyes A."/>
            <person name="Breton-Deval L."/>
            <person name="Mangelson H."/>
            <person name="Sanchez-Flores A."/>
        </authorList>
    </citation>
    <scope>NUCLEOTIDE SEQUENCE [LARGE SCALE GENOMIC DNA]</scope>
    <source>
        <strain evidence="1">IBT-C3</strain>
    </source>
</reference>
<dbReference type="EMBL" id="JAAMRR010000746">
    <property type="protein sequence ID" value="NGX96352.1"/>
    <property type="molecule type" value="Genomic_DNA"/>
</dbReference>
<evidence type="ECO:0000313" key="2">
    <source>
        <dbReference type="Proteomes" id="UP000480266"/>
    </source>
</evidence>
<dbReference type="Proteomes" id="UP000480266">
    <property type="component" value="Unassembled WGS sequence"/>
</dbReference>
<evidence type="ECO:0000313" key="1">
    <source>
        <dbReference type="EMBL" id="NGX96352.1"/>
    </source>
</evidence>
<organism evidence="1 2">
    <name type="scientific">Candidatus Afipia apatlaquensis</name>
    <dbReference type="NCBI Taxonomy" id="2712852"/>
    <lineage>
        <taxon>Bacteria</taxon>
        <taxon>Pseudomonadati</taxon>
        <taxon>Pseudomonadota</taxon>
        <taxon>Alphaproteobacteria</taxon>
        <taxon>Hyphomicrobiales</taxon>
        <taxon>Nitrobacteraceae</taxon>
        <taxon>Afipia</taxon>
    </lineage>
</organism>
<comment type="caution">
    <text evidence="1">The sequence shown here is derived from an EMBL/GenBank/DDBJ whole genome shotgun (WGS) entry which is preliminary data.</text>
</comment>
<evidence type="ECO:0008006" key="3">
    <source>
        <dbReference type="Google" id="ProtNLM"/>
    </source>
</evidence>
<accession>A0A7C9VLJ3</accession>
<sequence length="230" mass="26577">METIDAATAKRREYARNWYAKNAAHVAAQRAEKLLDAARADTVQQYRREYYAKNSTKAQQMNAARYLANKDARKAYQIAYRQTHTEQLRAADARWRAANPERVKRNKEAWYVANAEKMRELARVAGPKWRAENPDKVNAYASKKRAKRQLRVPGWFGEFDELVAQEASALAIARSAYGMEWHVDHLIPLQGRKASGLHCGLNLQVIPAILNMQKYNKMQLIQLLEWLNHI</sequence>
<dbReference type="AlphaFoldDB" id="A0A7C9VLJ3"/>
<gene>
    <name evidence="1" type="ORF">G4V63_14380</name>
</gene>
<keyword evidence="2" id="KW-1185">Reference proteome</keyword>